<accession>E1YAP5</accession>
<dbReference type="Pfam" id="PF13517">
    <property type="entry name" value="FG-GAP_3"/>
    <property type="match status" value="1"/>
</dbReference>
<protein>
    <recommendedName>
        <fullName evidence="3">FG-GAP repeat protein</fullName>
    </recommendedName>
</protein>
<dbReference type="EMBL" id="FR695866">
    <property type="protein sequence ID" value="CBX27639.1"/>
    <property type="molecule type" value="Genomic_DNA"/>
</dbReference>
<dbReference type="Gene3D" id="2.130.10.130">
    <property type="entry name" value="Integrin alpha, N-terminal"/>
    <property type="match status" value="2"/>
</dbReference>
<name>E1YAP5_9BACT</name>
<dbReference type="InterPro" id="IPR013517">
    <property type="entry name" value="FG-GAP"/>
</dbReference>
<sequence>MFNQKLEPVLELMAFNTKFGANTVSADIDGDGYDEIIVSEGPGPNNSATLKAFKRDGTFITEYTAFNTKSGLTIASGDIDGDWKDEIIAGTGPGLLNPAAIKILKYNGSGFTDMVGPKLVSLTLLGVNVATGDVDGDGKPEIITAPGPALFNPAIIKVWKFENGDLTELYDFRAFDNKFYGVNIAVKDLDGDGIAEIIAGAGSGLINEALVKVFKGAGTPAGVEFNAYPNTHNGVQVAAGDVNGDGTTEIITGIGPGLLNTSWVKIFSPDGTELTGFFAYPNNIRFGVKVSAGNMGE</sequence>
<keyword evidence="1" id="KW-0732">Signal</keyword>
<evidence type="ECO:0008006" key="3">
    <source>
        <dbReference type="Google" id="ProtNLM"/>
    </source>
</evidence>
<evidence type="ECO:0000256" key="1">
    <source>
        <dbReference type="ARBA" id="ARBA00022729"/>
    </source>
</evidence>
<dbReference type="Pfam" id="PF01839">
    <property type="entry name" value="FG-GAP"/>
    <property type="match status" value="1"/>
</dbReference>
<dbReference type="SUPFAM" id="SSF69318">
    <property type="entry name" value="Integrin alpha N-terminal domain"/>
    <property type="match status" value="1"/>
</dbReference>
<reference evidence="2" key="1">
    <citation type="journal article" date="2011" name="Environ. Microbiol.">
        <title>Genomic insights into the metabolic potential of the polycyclic aromatic hydrocarbon degrading sulfate-reducing Deltaproteobacterium N47.</title>
        <authorList>
            <person name="Bergmann F."/>
            <person name="Selesi D."/>
            <person name="Weinmaier T."/>
            <person name="Tischler P."/>
            <person name="Rattei T."/>
            <person name="Meckenstock R.U."/>
        </authorList>
    </citation>
    <scope>NUCLEOTIDE SEQUENCE</scope>
</reference>
<proteinExistence type="predicted"/>
<organism evidence="2">
    <name type="scientific">uncultured Desulfobacterium sp</name>
    <dbReference type="NCBI Taxonomy" id="201089"/>
    <lineage>
        <taxon>Bacteria</taxon>
        <taxon>Pseudomonadati</taxon>
        <taxon>Thermodesulfobacteriota</taxon>
        <taxon>Desulfobacteria</taxon>
        <taxon>Desulfobacterales</taxon>
        <taxon>Desulfobacteriaceae</taxon>
        <taxon>Desulfobacterium</taxon>
        <taxon>environmental samples</taxon>
    </lineage>
</organism>
<dbReference type="InterPro" id="IPR028994">
    <property type="entry name" value="Integrin_alpha_N"/>
</dbReference>
<dbReference type="AlphaFoldDB" id="E1YAP5"/>
<evidence type="ECO:0000313" key="2">
    <source>
        <dbReference type="EMBL" id="CBX27639.1"/>
    </source>
</evidence>
<dbReference type="PANTHER" id="PTHR46580">
    <property type="entry name" value="SENSOR KINASE-RELATED"/>
    <property type="match status" value="1"/>
</dbReference>
<gene>
    <name evidence="2" type="ORF">N47_H24610</name>
</gene>
<dbReference type="PANTHER" id="PTHR46580:SF2">
    <property type="entry name" value="MAM DOMAIN-CONTAINING PROTEIN"/>
    <property type="match status" value="1"/>
</dbReference>